<name>A0A183MQS0_9TREM</name>
<sequence length="286" mass="31925">MKVTHTYQKYNPKVAYGIIASDFTKVSYVSNKSCKSGELCLCGAGESAIIWKPRTSEKIHTFTRDTGCHPISCLKASDISSLDPRVAIGYSDGLINIFNMNTGDVEAHFRAGRSRVTSMDLKNDLLVCAAFIVYLFSSAQDSFIKFWDLKTQHCFATLTGHPGPVWDFALTRCDGLLVSGTNDQSLRVWQIKYVSESDSLASHIDKTTSTPNETLTPLSEPQSQIAIQFSGCVQRSGVRRVHCLVFDPTGTYLLCQSFDRNVEIFRLLDEEEKAKRLRKKTKKAKA</sequence>
<dbReference type="Gene3D" id="2.130.10.10">
    <property type="entry name" value="YVTN repeat-like/Quinoprotein amine dehydrogenase"/>
    <property type="match status" value="1"/>
</dbReference>
<dbReference type="GO" id="GO:0034388">
    <property type="term" value="C:Pwp2p-containing subcomplex of 90S preribosome"/>
    <property type="evidence" value="ECO:0007669"/>
    <property type="project" value="TreeGrafter"/>
</dbReference>
<dbReference type="SMART" id="SM00320">
    <property type="entry name" value="WD40"/>
    <property type="match status" value="4"/>
</dbReference>
<dbReference type="GO" id="GO:0030490">
    <property type="term" value="P:maturation of SSU-rRNA"/>
    <property type="evidence" value="ECO:0007669"/>
    <property type="project" value="TreeGrafter"/>
</dbReference>
<protein>
    <submittedName>
        <fullName evidence="1">Uncharacterized protein</fullName>
    </submittedName>
</protein>
<dbReference type="GO" id="GO:0032040">
    <property type="term" value="C:small-subunit processome"/>
    <property type="evidence" value="ECO:0007669"/>
    <property type="project" value="TreeGrafter"/>
</dbReference>
<dbReference type="Proteomes" id="UP000277204">
    <property type="component" value="Unassembled WGS sequence"/>
</dbReference>
<dbReference type="GO" id="GO:0030515">
    <property type="term" value="F:snoRNA binding"/>
    <property type="evidence" value="ECO:0007669"/>
    <property type="project" value="TreeGrafter"/>
</dbReference>
<reference evidence="1 2" key="1">
    <citation type="submission" date="2018-11" db="EMBL/GenBank/DDBJ databases">
        <authorList>
            <consortium name="Pathogen Informatics"/>
        </authorList>
    </citation>
    <scope>NUCLEOTIDE SEQUENCE [LARGE SCALE GENOMIC DNA]</scope>
    <source>
        <strain evidence="1 2">Zambia</strain>
    </source>
</reference>
<evidence type="ECO:0000313" key="1">
    <source>
        <dbReference type="EMBL" id="VDP27728.1"/>
    </source>
</evidence>
<dbReference type="PANTHER" id="PTHR19853:SF0">
    <property type="entry name" value="WD REPEAT-CONTAINING PROTEIN 3"/>
    <property type="match status" value="1"/>
</dbReference>
<dbReference type="InterPro" id="IPR001680">
    <property type="entry name" value="WD40_rpt"/>
</dbReference>
<dbReference type="PROSITE" id="PS50294">
    <property type="entry name" value="WD_REPEATS_REGION"/>
    <property type="match status" value="1"/>
</dbReference>
<gene>
    <name evidence="1" type="ORF">SMRZ_LOCUS18395</name>
</gene>
<dbReference type="InterPro" id="IPR051570">
    <property type="entry name" value="TBC1_cilium_biogenesis"/>
</dbReference>
<dbReference type="AlphaFoldDB" id="A0A183MQS0"/>
<proteinExistence type="predicted"/>
<dbReference type="STRING" id="48269.A0A183MQS0"/>
<organism evidence="1 2">
    <name type="scientific">Schistosoma margrebowiei</name>
    <dbReference type="NCBI Taxonomy" id="48269"/>
    <lineage>
        <taxon>Eukaryota</taxon>
        <taxon>Metazoa</taxon>
        <taxon>Spiralia</taxon>
        <taxon>Lophotrochozoa</taxon>
        <taxon>Platyhelminthes</taxon>
        <taxon>Trematoda</taxon>
        <taxon>Digenea</taxon>
        <taxon>Strigeidida</taxon>
        <taxon>Schistosomatoidea</taxon>
        <taxon>Schistosomatidae</taxon>
        <taxon>Schistosoma</taxon>
    </lineage>
</organism>
<accession>A0A183MQS0</accession>
<dbReference type="InterPro" id="IPR036322">
    <property type="entry name" value="WD40_repeat_dom_sf"/>
</dbReference>
<dbReference type="SUPFAM" id="SSF50978">
    <property type="entry name" value="WD40 repeat-like"/>
    <property type="match status" value="1"/>
</dbReference>
<dbReference type="InterPro" id="IPR015943">
    <property type="entry name" value="WD40/YVTN_repeat-like_dom_sf"/>
</dbReference>
<dbReference type="PROSITE" id="PS50082">
    <property type="entry name" value="WD_REPEATS_2"/>
    <property type="match status" value="1"/>
</dbReference>
<keyword evidence="2" id="KW-1185">Reference proteome</keyword>
<dbReference type="Pfam" id="PF00400">
    <property type="entry name" value="WD40"/>
    <property type="match status" value="2"/>
</dbReference>
<dbReference type="EMBL" id="UZAI01017640">
    <property type="protein sequence ID" value="VDP27728.1"/>
    <property type="molecule type" value="Genomic_DNA"/>
</dbReference>
<evidence type="ECO:0000313" key="2">
    <source>
        <dbReference type="Proteomes" id="UP000277204"/>
    </source>
</evidence>
<dbReference type="PANTHER" id="PTHR19853">
    <property type="entry name" value="WD REPEAT CONTAINING PROTEIN 3 WDR3"/>
    <property type="match status" value="1"/>
</dbReference>